<dbReference type="EMBL" id="LR796783">
    <property type="protein sequence ID" value="CAB4166029.1"/>
    <property type="molecule type" value="Genomic_DNA"/>
</dbReference>
<proteinExistence type="predicted"/>
<evidence type="ECO:0000313" key="5">
    <source>
        <dbReference type="EMBL" id="CAB4219324.1"/>
    </source>
</evidence>
<evidence type="ECO:0000256" key="1">
    <source>
        <dbReference type="SAM" id="Phobius"/>
    </source>
</evidence>
<organism evidence="3">
    <name type="scientific">uncultured Caudovirales phage</name>
    <dbReference type="NCBI Taxonomy" id="2100421"/>
    <lineage>
        <taxon>Viruses</taxon>
        <taxon>Duplodnaviria</taxon>
        <taxon>Heunggongvirae</taxon>
        <taxon>Uroviricota</taxon>
        <taxon>Caudoviricetes</taxon>
        <taxon>Peduoviridae</taxon>
        <taxon>Maltschvirus</taxon>
        <taxon>Maltschvirus maltsch</taxon>
    </lineage>
</organism>
<accession>A0A6J5QPV2</accession>
<reference evidence="3" key="1">
    <citation type="submission" date="2020-05" db="EMBL/GenBank/DDBJ databases">
        <authorList>
            <person name="Chiriac C."/>
            <person name="Salcher M."/>
            <person name="Ghai R."/>
            <person name="Kavagutti S V."/>
        </authorList>
    </citation>
    <scope>NUCLEOTIDE SEQUENCE</scope>
</reference>
<dbReference type="EMBL" id="LR797476">
    <property type="protein sequence ID" value="CAB4219324.1"/>
    <property type="molecule type" value="Genomic_DNA"/>
</dbReference>
<evidence type="ECO:0000313" key="3">
    <source>
        <dbReference type="EMBL" id="CAB4183521.1"/>
    </source>
</evidence>
<keyword evidence="1" id="KW-0472">Membrane</keyword>
<keyword evidence="1" id="KW-1133">Transmembrane helix</keyword>
<feature type="transmembrane region" description="Helical" evidence="1">
    <location>
        <begin position="6"/>
        <end position="22"/>
    </location>
</feature>
<keyword evidence="1" id="KW-0812">Transmembrane</keyword>
<sequence>MEAQTLINAGIALAGFMGGWILNRIMKSLDKLDDDVKQMPDKYVRKDDYHRDIGEIKVMLKSIFDKLDDKADK</sequence>
<evidence type="ECO:0000313" key="2">
    <source>
        <dbReference type="EMBL" id="CAB4166029.1"/>
    </source>
</evidence>
<evidence type="ECO:0000313" key="4">
    <source>
        <dbReference type="EMBL" id="CAB4213981.1"/>
    </source>
</evidence>
<protein>
    <submittedName>
        <fullName evidence="3">Uncharacterized protein</fullName>
    </submittedName>
</protein>
<gene>
    <name evidence="3" type="ORF">UFOVP1100_4</name>
    <name evidence="4" type="ORF">UFOVP1461_7</name>
    <name evidence="5" type="ORF">UFOVP1612_43</name>
    <name evidence="2" type="ORF">UFOVP839_12</name>
</gene>
<name>A0A6J5QPV2_9CAUD</name>
<dbReference type="EMBL" id="LR797411">
    <property type="protein sequence ID" value="CAB4213981.1"/>
    <property type="molecule type" value="Genomic_DNA"/>
</dbReference>
<dbReference type="EMBL" id="LR797045">
    <property type="protein sequence ID" value="CAB4183521.1"/>
    <property type="molecule type" value="Genomic_DNA"/>
</dbReference>